<comment type="caution">
    <text evidence="1">The sequence shown here is derived from an EMBL/GenBank/DDBJ whole genome shotgun (WGS) entry which is preliminary data.</text>
</comment>
<evidence type="ECO:0000313" key="1">
    <source>
        <dbReference type="EMBL" id="GAL25550.1"/>
    </source>
</evidence>
<dbReference type="Gene3D" id="3.40.50.300">
    <property type="entry name" value="P-loop containing nucleotide triphosphate hydrolases"/>
    <property type="match status" value="1"/>
</dbReference>
<reference evidence="2" key="1">
    <citation type="submission" date="2014-09" db="EMBL/GenBank/DDBJ databases">
        <title>Vibrio variabilis JCM 19239. (C206) whole genome shotgun sequence.</title>
        <authorList>
            <person name="Sawabe T."/>
            <person name="Meirelles P."/>
            <person name="Nakanishi M."/>
            <person name="Sayaka M."/>
            <person name="Hattori M."/>
            <person name="Ohkuma M."/>
        </authorList>
    </citation>
    <scope>NUCLEOTIDE SEQUENCE [LARGE SCALE GENOMIC DNA]</scope>
    <source>
        <strain evidence="2">JCM 19239</strain>
    </source>
</reference>
<protein>
    <submittedName>
        <fullName evidence="1">ABC transporter protein</fullName>
    </submittedName>
</protein>
<dbReference type="SUPFAM" id="SSF52540">
    <property type="entry name" value="P-loop containing nucleoside triphosphate hydrolases"/>
    <property type="match status" value="1"/>
</dbReference>
<organism evidence="1 2">
    <name type="scientific">Vibrio variabilis</name>
    <dbReference type="NCBI Taxonomy" id="990271"/>
    <lineage>
        <taxon>Bacteria</taxon>
        <taxon>Pseudomonadati</taxon>
        <taxon>Pseudomonadota</taxon>
        <taxon>Gammaproteobacteria</taxon>
        <taxon>Vibrionales</taxon>
        <taxon>Vibrionaceae</taxon>
        <taxon>Vibrio</taxon>
    </lineage>
</organism>
<name>A0ABQ0JBD8_9VIBR</name>
<keyword evidence="2" id="KW-1185">Reference proteome</keyword>
<proteinExistence type="predicted"/>
<sequence length="107" mass="11888">MCKNLGIKSEIDALTDGFYTQLTGHKNAPVSRQVQYALLIVRAMLSQKQVLILDDIDTVFDSAFGERVISSLVPKANQQFLLIVSNKLDSKKYGLKSIRLTNEMVAA</sequence>
<dbReference type="EMBL" id="BBMS01000010">
    <property type="protein sequence ID" value="GAL25550.1"/>
    <property type="molecule type" value="Genomic_DNA"/>
</dbReference>
<gene>
    <name evidence="1" type="ORF">JCM19239_3824</name>
</gene>
<accession>A0ABQ0JBD8</accession>
<reference evidence="2" key="2">
    <citation type="submission" date="2014-09" db="EMBL/GenBank/DDBJ databases">
        <authorList>
            <consortium name="NBRP consortium"/>
            <person name="Sawabe T."/>
            <person name="Meirelles P."/>
            <person name="Nakanishi M."/>
            <person name="Sayaka M."/>
            <person name="Hattori M."/>
            <person name="Ohkuma M."/>
        </authorList>
    </citation>
    <scope>NUCLEOTIDE SEQUENCE [LARGE SCALE GENOMIC DNA]</scope>
    <source>
        <strain evidence="2">JCM 19239</strain>
    </source>
</reference>
<evidence type="ECO:0000313" key="2">
    <source>
        <dbReference type="Proteomes" id="UP000029223"/>
    </source>
</evidence>
<dbReference type="Proteomes" id="UP000029223">
    <property type="component" value="Unassembled WGS sequence"/>
</dbReference>
<dbReference type="InterPro" id="IPR027417">
    <property type="entry name" value="P-loop_NTPase"/>
</dbReference>